<dbReference type="Proteomes" id="UP001303236">
    <property type="component" value="Chromosome"/>
</dbReference>
<name>A0ABY9VSD1_9ACTN</name>
<organism evidence="1 2">
    <name type="scientific">Streptomyces durocortorensis</name>
    <dbReference type="NCBI Taxonomy" id="2811104"/>
    <lineage>
        <taxon>Bacteria</taxon>
        <taxon>Bacillati</taxon>
        <taxon>Actinomycetota</taxon>
        <taxon>Actinomycetes</taxon>
        <taxon>Kitasatosporales</taxon>
        <taxon>Streptomycetaceae</taxon>
        <taxon>Streptomyces</taxon>
    </lineage>
</organism>
<sequence length="106" mass="11716">MLWSWCAIPLLTSYSVETRGGHTDECAARLFTEGVTANEALWKGDYCEDEREWPEAIPVLGLSLPVSLAGTALFMTGGVSRRMSGHSQAMRELDLIASEREKHSET</sequence>
<accession>A0ABY9VSD1</accession>
<reference evidence="1 2" key="1">
    <citation type="submission" date="2023-09" db="EMBL/GenBank/DDBJ databases">
        <title>Genome completion map analysis of the actinomycetes C11-1.</title>
        <authorList>
            <person name="Qin P."/>
            <person name="Guan P."/>
        </authorList>
    </citation>
    <scope>NUCLEOTIDE SEQUENCE [LARGE SCALE GENOMIC DNA]</scope>
    <source>
        <strain evidence="1 2">C11-1</strain>
    </source>
</reference>
<proteinExistence type="predicted"/>
<protein>
    <submittedName>
        <fullName evidence="1">Uncharacterized protein</fullName>
    </submittedName>
</protein>
<keyword evidence="2" id="KW-1185">Reference proteome</keyword>
<evidence type="ECO:0000313" key="1">
    <source>
        <dbReference type="EMBL" id="WNF26846.1"/>
    </source>
</evidence>
<evidence type="ECO:0000313" key="2">
    <source>
        <dbReference type="Proteomes" id="UP001303236"/>
    </source>
</evidence>
<gene>
    <name evidence="1" type="ORF">RI138_08345</name>
</gene>
<dbReference type="EMBL" id="CP134500">
    <property type="protein sequence ID" value="WNF26846.1"/>
    <property type="molecule type" value="Genomic_DNA"/>
</dbReference>